<accession>A0A498RCV3</accession>
<evidence type="ECO:0000313" key="1">
    <source>
        <dbReference type="EMBL" id="VBB09374.1"/>
    </source>
</evidence>
<gene>
    <name evidence="1" type="ORF">LUCI_4664</name>
</gene>
<dbReference type="InterPro" id="IPR018540">
    <property type="entry name" value="Spo0E-like"/>
</dbReference>
<dbReference type="GO" id="GO:0043937">
    <property type="term" value="P:regulation of sporulation"/>
    <property type="evidence" value="ECO:0007669"/>
    <property type="project" value="InterPro"/>
</dbReference>
<dbReference type="Pfam" id="PF09388">
    <property type="entry name" value="SpoOE-like"/>
    <property type="match status" value="1"/>
</dbReference>
<organism evidence="1 2">
    <name type="scientific">Lucifera butyrica</name>
    <dbReference type="NCBI Taxonomy" id="1351585"/>
    <lineage>
        <taxon>Bacteria</taxon>
        <taxon>Bacillati</taxon>
        <taxon>Bacillota</taxon>
        <taxon>Negativicutes</taxon>
        <taxon>Veillonellales</taxon>
        <taxon>Veillonellaceae</taxon>
        <taxon>Lucifera</taxon>
    </lineage>
</organism>
<dbReference type="SUPFAM" id="SSF140500">
    <property type="entry name" value="BAS1536-like"/>
    <property type="match status" value="1"/>
</dbReference>
<keyword evidence="2" id="KW-1185">Reference proteome</keyword>
<dbReference type="InterPro" id="IPR037208">
    <property type="entry name" value="Spo0E-like_sf"/>
</dbReference>
<proteinExistence type="predicted"/>
<reference evidence="1 2" key="1">
    <citation type="submission" date="2018-06" db="EMBL/GenBank/DDBJ databases">
        <authorList>
            <person name="Strepis N."/>
        </authorList>
    </citation>
    <scope>NUCLEOTIDE SEQUENCE [LARGE SCALE GENOMIC DNA]</scope>
    <source>
        <strain evidence="1">LUCI</strain>
    </source>
</reference>
<dbReference type="GO" id="GO:0046983">
    <property type="term" value="F:protein dimerization activity"/>
    <property type="evidence" value="ECO:0007669"/>
    <property type="project" value="InterPro"/>
</dbReference>
<evidence type="ECO:0000313" key="2">
    <source>
        <dbReference type="Proteomes" id="UP000277811"/>
    </source>
</evidence>
<dbReference type="OrthoDB" id="2692170at2"/>
<sequence>MRGLKELWKEIEQLQEELHKIISKKGINSPDAIRASQEFRNKMREYNDLENPIEP</sequence>
<name>A0A498RCV3_9FIRM</name>
<dbReference type="InterPro" id="IPR036638">
    <property type="entry name" value="HLH_DNA-bd_sf"/>
</dbReference>
<dbReference type="EMBL" id="UPPP01000116">
    <property type="protein sequence ID" value="VBB09374.1"/>
    <property type="molecule type" value="Genomic_DNA"/>
</dbReference>
<dbReference type="Gene3D" id="4.10.280.10">
    <property type="entry name" value="Helix-loop-helix DNA-binding domain"/>
    <property type="match status" value="1"/>
</dbReference>
<protein>
    <submittedName>
        <fullName evidence="1">Spo0e like sporulation regulatory protein</fullName>
    </submittedName>
</protein>
<dbReference type="Proteomes" id="UP000277811">
    <property type="component" value="Unassembled WGS sequence"/>
</dbReference>
<dbReference type="AlphaFoldDB" id="A0A498RCV3"/>